<dbReference type="PRINTS" id="PR00109">
    <property type="entry name" value="TYRKINASE"/>
</dbReference>
<feature type="region of interest" description="Disordered" evidence="22">
    <location>
        <begin position="411"/>
        <end position="432"/>
    </location>
</feature>
<dbReference type="GO" id="GO:0030030">
    <property type="term" value="P:cell projection organization"/>
    <property type="evidence" value="ECO:0007669"/>
    <property type="project" value="UniProtKB-ARBA"/>
</dbReference>
<dbReference type="SMART" id="SM00408">
    <property type="entry name" value="IGc2"/>
    <property type="match status" value="5"/>
</dbReference>
<evidence type="ECO:0000256" key="3">
    <source>
        <dbReference type="ARBA" id="ARBA00022473"/>
    </source>
</evidence>
<keyword evidence="4" id="KW-0597">Phosphoprotein</keyword>
<dbReference type="STRING" id="37001.A0A1A9X2U1"/>
<evidence type="ECO:0000256" key="5">
    <source>
        <dbReference type="ARBA" id="ARBA00022679"/>
    </source>
</evidence>
<dbReference type="GO" id="GO:0001708">
    <property type="term" value="P:cell fate specification"/>
    <property type="evidence" value="ECO:0007669"/>
    <property type="project" value="UniProtKB-ARBA"/>
</dbReference>
<dbReference type="GO" id="GO:0048729">
    <property type="term" value="P:tissue morphogenesis"/>
    <property type="evidence" value="ECO:0007669"/>
    <property type="project" value="UniProtKB-ARBA"/>
</dbReference>
<protein>
    <recommendedName>
        <fullName evidence="2">receptor protein-tyrosine kinase</fullName>
        <ecNumber evidence="2">2.7.10.1</ecNumber>
    </recommendedName>
</protein>
<comment type="subcellular location">
    <subcellularLocation>
        <location evidence="1">Membrane</location>
        <topology evidence="1">Single-pass membrane protein</topology>
    </subcellularLocation>
</comment>
<evidence type="ECO:0000256" key="1">
    <source>
        <dbReference type="ARBA" id="ARBA00004167"/>
    </source>
</evidence>
<dbReference type="InterPro" id="IPR036179">
    <property type="entry name" value="Ig-like_dom_sf"/>
</dbReference>
<keyword evidence="15" id="KW-1015">Disulfide bond</keyword>
<dbReference type="GO" id="GO:0005886">
    <property type="term" value="C:plasma membrane"/>
    <property type="evidence" value="ECO:0007669"/>
    <property type="project" value="UniProtKB-ARBA"/>
</dbReference>
<evidence type="ECO:0000256" key="20">
    <source>
        <dbReference type="PIRSR" id="PIRSR000615-2"/>
    </source>
</evidence>
<evidence type="ECO:0000256" key="18">
    <source>
        <dbReference type="ARBA" id="ARBA00023319"/>
    </source>
</evidence>
<dbReference type="InterPro" id="IPR013783">
    <property type="entry name" value="Ig-like_fold"/>
</dbReference>
<dbReference type="InterPro" id="IPR050122">
    <property type="entry name" value="RTK"/>
</dbReference>
<dbReference type="PANTHER" id="PTHR24416:SF550">
    <property type="entry name" value="FIBROBLAST GROWTH FACTOR RECEPTOR HOMOLOG 1-RELATED"/>
    <property type="match status" value="1"/>
</dbReference>
<dbReference type="GO" id="GO:0090130">
    <property type="term" value="P:tissue migration"/>
    <property type="evidence" value="ECO:0007669"/>
    <property type="project" value="UniProtKB-ARBA"/>
</dbReference>
<feature type="binding site" evidence="21">
    <location>
        <position position="934"/>
    </location>
    <ligand>
        <name>Mg(2+)</name>
        <dbReference type="ChEBI" id="CHEBI:18420"/>
    </ligand>
</feature>
<feature type="binding site" evidence="20">
    <location>
        <begin position="769"/>
        <end position="776"/>
    </location>
    <ligand>
        <name>ATP</name>
        <dbReference type="ChEBI" id="CHEBI:30616"/>
    </ligand>
</feature>
<dbReference type="Proteomes" id="UP000091820">
    <property type="component" value="Unassembled WGS sequence"/>
</dbReference>
<name>A0A1A9X2U1_9MUSC</name>
<evidence type="ECO:0000313" key="27">
    <source>
        <dbReference type="Proteomes" id="UP000091820"/>
    </source>
</evidence>
<dbReference type="PROSITE" id="PS00109">
    <property type="entry name" value="PROTEIN_KINASE_TYR"/>
    <property type="match status" value="1"/>
</dbReference>
<evidence type="ECO:0000256" key="14">
    <source>
        <dbReference type="ARBA" id="ARBA00023137"/>
    </source>
</evidence>
<keyword evidence="7" id="KW-0732">Signal</keyword>
<keyword evidence="10" id="KW-0418">Kinase</keyword>
<dbReference type="GO" id="GO:0008347">
    <property type="term" value="P:glial cell migration"/>
    <property type="evidence" value="ECO:0007669"/>
    <property type="project" value="UniProtKB-ARBA"/>
</dbReference>
<evidence type="ECO:0000313" key="26">
    <source>
        <dbReference type="EnsemblMetazoa" id="GBRI042295-PA"/>
    </source>
</evidence>
<keyword evidence="3" id="KW-0217">Developmental protein</keyword>
<reference evidence="26" key="2">
    <citation type="submission" date="2020-05" db="UniProtKB">
        <authorList>
            <consortium name="EnsemblMetazoa"/>
        </authorList>
    </citation>
    <scope>IDENTIFICATION</scope>
    <source>
        <strain evidence="26">IAEA</strain>
    </source>
</reference>
<evidence type="ECO:0000256" key="16">
    <source>
        <dbReference type="ARBA" id="ARBA00023170"/>
    </source>
</evidence>
<feature type="domain" description="Ig-like" evidence="25">
    <location>
        <begin position="152"/>
        <end position="239"/>
    </location>
</feature>
<keyword evidence="21" id="KW-0460">Magnesium</keyword>
<evidence type="ECO:0000256" key="13">
    <source>
        <dbReference type="ARBA" id="ARBA00023136"/>
    </source>
</evidence>
<sequence>MKNNNLKKKIVYFLESVTIFILLKNVINSAAKENNKSMCSPDYNMSLYVNLSSGVLLKEHVNEEQDVFIMCPFDITKWYHNENVVNYNRTLVLEGFKAENLGTYSCLSQDNVKAIQWANLTLFACDKNLTNEYIELENKKATNVLNDDFRLPQFKVPSQLSKYVQKHSGGLALFTCLPIGHPFPNLTWLFNGSPLNLKSNYKIKKYSLYIDDLSKHEAGTYECRLCNKVGCVSHSTDLNVIDRLRLRPLIRSGTPANQTVFVNKNVDFQCQVLSDIEPHIIWLKHNVDLNISSNGNLDMYNKPNIVKLPTSIDEPYLLRLGSVQPEDEGWYTCVAKNNLGEAISSAFLKILVNDNMTNAMIDINESKTSENFTGETHTNVKLSINEKTDDNDMLNYKVEQESTAKFRYVKKTDDSDIEQESKNSSNEDAPEFKNIKKLEDNIHKPSGSSVQLMCPATGNPIPTIKWTRNNTDIERTIGRVSYKKWSIQMDDATTEDSGVYKCTICNKLGCIEHSTKVTIRDRLRSPPIISDKFPQNQTVLVHNSTYLECRVVSDLEPSIKWFRYVHQNVPIKQLEQVALKLVNKSPSNNSSLLDNVITLTADPDRPNILNFTNVTHREEGWYTCVASNTLGHSLASAYMKVVDKLPHRDSIFRGHPVWITAVAIVVVLLFLLGTVFIIYVLRKLKHEKLLKQRIETVHQWTKRVIIYRPAASEGSACDLQMPVIKIEKQRTTFTTSSSDPVNGFNEYEFPLDSNWEIPRSQLVLDSILGEGAFGRVVMAEASDLSSTSVSTTGNTPTIVAVKMVKEEHTDADMTSLVHEMEVMKLIGKHINIINLLGCCSQNGPLWVIVEFAPHGNLKDFLKKNRPLSGWGNSSIEGSGEYLEDKPQLTEKHLVSFAFQIARGMEYLASRRCIHRDLAARNVLVSNDYVMKIADFGLARDVQDTDYYRKKTNGRLPIKWMAPESLQDKFYDSQSDVWSYGVLLWEIMTYGDQPYPNVMSAEELYSFLITGQRMEKPFRCSLNIYMLMRQCWHFDSNARPTFSEIVENLDKILQLSSITPNEEYLDLSIPMLETPPSSSDEESEAETFRETSPLRYQYTYKFN</sequence>
<keyword evidence="16" id="KW-0675">Receptor</keyword>
<reference evidence="27" key="1">
    <citation type="submission" date="2014-03" db="EMBL/GenBank/DDBJ databases">
        <authorList>
            <person name="Aksoy S."/>
            <person name="Warren W."/>
            <person name="Wilson R.K."/>
        </authorList>
    </citation>
    <scope>NUCLEOTIDE SEQUENCE [LARGE SCALE GENOMIC DNA]</scope>
    <source>
        <strain evidence="27">IAEA</strain>
    </source>
</reference>
<dbReference type="FunFam" id="1.10.510.10:FF:000983">
    <property type="entry name" value="Fibroblast growth factor receptor homolog 2"/>
    <property type="match status" value="1"/>
</dbReference>
<dbReference type="SMART" id="SM00409">
    <property type="entry name" value="IG"/>
    <property type="match status" value="5"/>
</dbReference>
<dbReference type="InterPro" id="IPR003598">
    <property type="entry name" value="Ig_sub2"/>
</dbReference>
<dbReference type="SUPFAM" id="SSF56112">
    <property type="entry name" value="Protein kinase-like (PK-like)"/>
    <property type="match status" value="1"/>
</dbReference>
<accession>A0A1A9X2U1</accession>
<evidence type="ECO:0000256" key="10">
    <source>
        <dbReference type="ARBA" id="ARBA00022777"/>
    </source>
</evidence>
<evidence type="ECO:0000256" key="15">
    <source>
        <dbReference type="ARBA" id="ARBA00023157"/>
    </source>
</evidence>
<evidence type="ECO:0000256" key="6">
    <source>
        <dbReference type="ARBA" id="ARBA00022692"/>
    </source>
</evidence>
<dbReference type="Pfam" id="PF13927">
    <property type="entry name" value="Ig_3"/>
    <property type="match status" value="1"/>
</dbReference>
<evidence type="ECO:0000256" key="22">
    <source>
        <dbReference type="SAM" id="MobiDB-lite"/>
    </source>
</evidence>
<feature type="binding site" evidence="20">
    <location>
        <position position="802"/>
    </location>
    <ligand>
        <name>ATP</name>
        <dbReference type="ChEBI" id="CHEBI:30616"/>
    </ligand>
</feature>
<organism evidence="26 27">
    <name type="scientific">Glossina brevipalpis</name>
    <dbReference type="NCBI Taxonomy" id="37001"/>
    <lineage>
        <taxon>Eukaryota</taxon>
        <taxon>Metazoa</taxon>
        <taxon>Ecdysozoa</taxon>
        <taxon>Arthropoda</taxon>
        <taxon>Hexapoda</taxon>
        <taxon>Insecta</taxon>
        <taxon>Pterygota</taxon>
        <taxon>Neoptera</taxon>
        <taxon>Endopterygota</taxon>
        <taxon>Diptera</taxon>
        <taxon>Brachycera</taxon>
        <taxon>Muscomorpha</taxon>
        <taxon>Hippoboscoidea</taxon>
        <taxon>Glossinidae</taxon>
        <taxon>Glossina</taxon>
    </lineage>
</organism>
<keyword evidence="17" id="KW-0325">Glycoprotein</keyword>
<dbReference type="InterPro" id="IPR011009">
    <property type="entry name" value="Kinase-like_dom_sf"/>
</dbReference>
<feature type="domain" description="Ig-like" evidence="25">
    <location>
        <begin position="248"/>
        <end position="344"/>
    </location>
</feature>
<evidence type="ECO:0000256" key="8">
    <source>
        <dbReference type="ARBA" id="ARBA00022737"/>
    </source>
</evidence>
<feature type="binding site" evidence="21">
    <location>
        <position position="921"/>
    </location>
    <ligand>
        <name>Mg(2+)</name>
        <dbReference type="ChEBI" id="CHEBI:18420"/>
    </ligand>
</feature>
<dbReference type="GO" id="GO:0005524">
    <property type="term" value="F:ATP binding"/>
    <property type="evidence" value="ECO:0007669"/>
    <property type="project" value="UniProtKB-KW"/>
</dbReference>
<evidence type="ECO:0000256" key="17">
    <source>
        <dbReference type="ARBA" id="ARBA00023180"/>
    </source>
</evidence>
<dbReference type="InterPro" id="IPR000719">
    <property type="entry name" value="Prot_kinase_dom"/>
</dbReference>
<proteinExistence type="predicted"/>
<keyword evidence="11 20" id="KW-0067">ATP-binding</keyword>
<dbReference type="SMART" id="SM00219">
    <property type="entry name" value="TyrKc"/>
    <property type="match status" value="1"/>
</dbReference>
<dbReference type="GO" id="GO:0045887">
    <property type="term" value="P:positive regulation of synaptic assembly at neuromuscular junction"/>
    <property type="evidence" value="ECO:0007669"/>
    <property type="project" value="UniProtKB-ARBA"/>
</dbReference>
<keyword evidence="18" id="KW-0393">Immunoglobulin domain</keyword>
<keyword evidence="8" id="KW-0677">Repeat</keyword>
<dbReference type="Pfam" id="PF07714">
    <property type="entry name" value="PK_Tyr_Ser-Thr"/>
    <property type="match status" value="1"/>
</dbReference>
<feature type="domain" description="Ig-like" evidence="25">
    <location>
        <begin position="526"/>
        <end position="642"/>
    </location>
</feature>
<dbReference type="GO" id="GO:0005007">
    <property type="term" value="F:fibroblast growth factor receptor activity"/>
    <property type="evidence" value="ECO:0007669"/>
    <property type="project" value="UniProtKB-ARBA"/>
</dbReference>
<feature type="domain" description="Ig-like" evidence="25">
    <location>
        <begin position="430"/>
        <end position="518"/>
    </location>
</feature>
<dbReference type="InterPro" id="IPR003599">
    <property type="entry name" value="Ig_sub"/>
</dbReference>
<dbReference type="FunFam" id="3.30.200.20:FF:000651">
    <property type="entry name" value="Fibroblast growth factor receptor"/>
    <property type="match status" value="1"/>
</dbReference>
<dbReference type="VEuPathDB" id="VectorBase:GBRI042295"/>
<dbReference type="EC" id="2.7.10.1" evidence="2"/>
<dbReference type="GO" id="GO:0001667">
    <property type="term" value="P:ameboidal-type cell migration"/>
    <property type="evidence" value="ECO:0007669"/>
    <property type="project" value="UniProtKB-ARBA"/>
</dbReference>
<keyword evidence="9 20" id="KW-0547">Nucleotide-binding</keyword>
<dbReference type="PANTHER" id="PTHR24416">
    <property type="entry name" value="TYROSINE-PROTEIN KINASE RECEPTOR"/>
    <property type="match status" value="1"/>
</dbReference>
<keyword evidence="13 23" id="KW-0472">Membrane</keyword>
<evidence type="ECO:0000259" key="25">
    <source>
        <dbReference type="PROSITE" id="PS50835"/>
    </source>
</evidence>
<dbReference type="FunFam" id="2.60.40.10:FF:000016">
    <property type="entry name" value="Fibroblast growth factor receptor"/>
    <property type="match status" value="1"/>
</dbReference>
<keyword evidence="6 23" id="KW-0812">Transmembrane</keyword>
<dbReference type="Gene3D" id="3.30.200.20">
    <property type="entry name" value="Phosphorylase Kinase, domain 1"/>
    <property type="match status" value="1"/>
</dbReference>
<dbReference type="PROSITE" id="PS50011">
    <property type="entry name" value="PROTEIN_KINASE_DOM"/>
    <property type="match status" value="1"/>
</dbReference>
<evidence type="ECO:0000256" key="4">
    <source>
        <dbReference type="ARBA" id="ARBA00022553"/>
    </source>
</evidence>
<evidence type="ECO:0000259" key="24">
    <source>
        <dbReference type="PROSITE" id="PS50011"/>
    </source>
</evidence>
<dbReference type="InterPro" id="IPR020635">
    <property type="entry name" value="Tyr_kinase_cat_dom"/>
</dbReference>
<dbReference type="GO" id="GO:0022603">
    <property type="term" value="P:regulation of anatomical structure morphogenesis"/>
    <property type="evidence" value="ECO:0007669"/>
    <property type="project" value="UniProtKB-ARBA"/>
</dbReference>
<dbReference type="Pfam" id="PF07679">
    <property type="entry name" value="I-set"/>
    <property type="match status" value="3"/>
</dbReference>
<keyword evidence="27" id="KW-1185">Reference proteome</keyword>
<dbReference type="AlphaFoldDB" id="A0A1A9X2U1"/>
<dbReference type="GO" id="GO:0046872">
    <property type="term" value="F:metal ion binding"/>
    <property type="evidence" value="ECO:0007669"/>
    <property type="project" value="UniProtKB-KW"/>
</dbReference>
<evidence type="ECO:0000256" key="9">
    <source>
        <dbReference type="ARBA" id="ARBA00022741"/>
    </source>
</evidence>
<dbReference type="GO" id="GO:0043235">
    <property type="term" value="C:receptor complex"/>
    <property type="evidence" value="ECO:0007669"/>
    <property type="project" value="TreeGrafter"/>
</dbReference>
<dbReference type="SUPFAM" id="SSF48726">
    <property type="entry name" value="Immunoglobulin"/>
    <property type="match status" value="4"/>
</dbReference>
<keyword evidence="5" id="KW-0808">Transferase</keyword>
<dbReference type="PROSITE" id="PS50835">
    <property type="entry name" value="IG_LIKE"/>
    <property type="match status" value="4"/>
</dbReference>
<keyword evidence="12 23" id="KW-1133">Transmembrane helix</keyword>
<feature type="transmembrane region" description="Helical" evidence="23">
    <location>
        <begin position="657"/>
        <end position="681"/>
    </location>
</feature>
<feature type="active site" description="Proton acceptor" evidence="19">
    <location>
        <position position="916"/>
    </location>
</feature>
<dbReference type="InterPro" id="IPR013098">
    <property type="entry name" value="Ig_I-set"/>
</dbReference>
<keyword evidence="14" id="KW-0829">Tyrosine-protein kinase</keyword>
<dbReference type="InterPro" id="IPR001245">
    <property type="entry name" value="Ser-Thr/Tyr_kinase_cat_dom"/>
</dbReference>
<evidence type="ECO:0000256" key="19">
    <source>
        <dbReference type="PIRSR" id="PIRSR000615-1"/>
    </source>
</evidence>
<evidence type="ECO:0000256" key="21">
    <source>
        <dbReference type="PIRSR" id="PIRSR000615-3"/>
    </source>
</evidence>
<feature type="binding site" evidence="20">
    <location>
        <position position="920"/>
    </location>
    <ligand>
        <name>ATP</name>
        <dbReference type="ChEBI" id="CHEBI:30616"/>
    </ligand>
</feature>
<dbReference type="GO" id="GO:0048468">
    <property type="term" value="P:cell development"/>
    <property type="evidence" value="ECO:0007669"/>
    <property type="project" value="UniProtKB-ARBA"/>
</dbReference>
<evidence type="ECO:0000256" key="7">
    <source>
        <dbReference type="ARBA" id="ARBA00022729"/>
    </source>
</evidence>
<dbReference type="InterPro" id="IPR008266">
    <property type="entry name" value="Tyr_kinase_AS"/>
</dbReference>
<evidence type="ECO:0000256" key="12">
    <source>
        <dbReference type="ARBA" id="ARBA00022989"/>
    </source>
</evidence>
<evidence type="ECO:0000256" key="23">
    <source>
        <dbReference type="SAM" id="Phobius"/>
    </source>
</evidence>
<dbReference type="InterPro" id="IPR007110">
    <property type="entry name" value="Ig-like_dom"/>
</dbReference>
<dbReference type="Gene3D" id="1.10.510.10">
    <property type="entry name" value="Transferase(Phosphotransferase) domain 1"/>
    <property type="match status" value="1"/>
</dbReference>
<dbReference type="GO" id="GO:0003006">
    <property type="term" value="P:developmental process involved in reproduction"/>
    <property type="evidence" value="ECO:0007669"/>
    <property type="project" value="UniProtKB-ARBA"/>
</dbReference>
<evidence type="ECO:0000256" key="2">
    <source>
        <dbReference type="ARBA" id="ARBA00011902"/>
    </source>
</evidence>
<feature type="domain" description="Protein kinase" evidence="24">
    <location>
        <begin position="762"/>
        <end position="1052"/>
    </location>
</feature>
<evidence type="ECO:0000256" key="11">
    <source>
        <dbReference type="ARBA" id="ARBA00022840"/>
    </source>
</evidence>
<dbReference type="Gene3D" id="2.60.40.10">
    <property type="entry name" value="Immunoglobulins"/>
    <property type="match status" value="4"/>
</dbReference>
<keyword evidence="21" id="KW-0479">Metal-binding</keyword>
<dbReference type="FunFam" id="2.60.40.10:FF:000020">
    <property type="entry name" value="Fibroblast growth factor receptor"/>
    <property type="match status" value="2"/>
</dbReference>
<dbReference type="GO" id="GO:0048513">
    <property type="term" value="P:animal organ development"/>
    <property type="evidence" value="ECO:0007669"/>
    <property type="project" value="UniProtKB-ARBA"/>
</dbReference>
<dbReference type="EnsemblMetazoa" id="GBRI042295-RA">
    <property type="protein sequence ID" value="GBRI042295-PA"/>
    <property type="gene ID" value="GBRI042295"/>
</dbReference>